<name>K0RD08_THAOC</name>
<dbReference type="OrthoDB" id="432970at2759"/>
<proteinExistence type="predicted"/>
<evidence type="ECO:0000313" key="1">
    <source>
        <dbReference type="EMBL" id="EJK46981.1"/>
    </source>
</evidence>
<dbReference type="EMBL" id="AGNL01047428">
    <property type="protein sequence ID" value="EJK46981.1"/>
    <property type="molecule type" value="Genomic_DNA"/>
</dbReference>
<comment type="caution">
    <text evidence="1">The sequence shown here is derived from an EMBL/GenBank/DDBJ whole genome shotgun (WGS) entry which is preliminary data.</text>
</comment>
<protein>
    <submittedName>
        <fullName evidence="1">Uncharacterized protein</fullName>
    </submittedName>
</protein>
<gene>
    <name evidence="1" type="ORF">THAOC_34329</name>
</gene>
<organism evidence="1 2">
    <name type="scientific">Thalassiosira oceanica</name>
    <name type="common">Marine diatom</name>
    <dbReference type="NCBI Taxonomy" id="159749"/>
    <lineage>
        <taxon>Eukaryota</taxon>
        <taxon>Sar</taxon>
        <taxon>Stramenopiles</taxon>
        <taxon>Ochrophyta</taxon>
        <taxon>Bacillariophyta</taxon>
        <taxon>Coscinodiscophyceae</taxon>
        <taxon>Thalassiosirophycidae</taxon>
        <taxon>Thalassiosirales</taxon>
        <taxon>Thalassiosiraceae</taxon>
        <taxon>Thalassiosira</taxon>
    </lineage>
</organism>
<reference evidence="1 2" key="1">
    <citation type="journal article" date="2012" name="Genome Biol.">
        <title>Genome and low-iron response of an oceanic diatom adapted to chronic iron limitation.</title>
        <authorList>
            <person name="Lommer M."/>
            <person name="Specht M."/>
            <person name="Roy A.S."/>
            <person name="Kraemer L."/>
            <person name="Andreson R."/>
            <person name="Gutowska M.A."/>
            <person name="Wolf J."/>
            <person name="Bergner S.V."/>
            <person name="Schilhabel M.B."/>
            <person name="Klostermeier U.C."/>
            <person name="Beiko R.G."/>
            <person name="Rosenstiel P."/>
            <person name="Hippler M."/>
            <person name="Laroche J."/>
        </authorList>
    </citation>
    <scope>NUCLEOTIDE SEQUENCE [LARGE SCALE GENOMIC DNA]</scope>
    <source>
        <strain evidence="1 2">CCMP1005</strain>
    </source>
</reference>
<keyword evidence="2" id="KW-1185">Reference proteome</keyword>
<sequence length="266" mass="29467">MTSPSKTSESSWPPLELFALSTNLSFTLEAFEIYLVWHWNGSINSQRYKRGNGEYIEKILLSGRLLVGHVEVSSALRYEPSAQASLLSSDDDKGIKKRRGDEVLTKRSSSAAAANRRIISGKGARCRLEFVLIAVERQAILRNVWGDVGEKKCIAIDPVRRKHKKICPGKNRPAQRLVLTVPVPPGAKSMPGDPPWPSDVPVKVYRKMDGFNNSGVSLVYSDHLGLERLHSIAQIAYGADGDDPRELNRVARNLVEECEMLAASCN</sequence>
<accession>K0RD08</accession>
<dbReference type="Proteomes" id="UP000266841">
    <property type="component" value="Unassembled WGS sequence"/>
</dbReference>
<dbReference type="AlphaFoldDB" id="K0RD08"/>
<evidence type="ECO:0000313" key="2">
    <source>
        <dbReference type="Proteomes" id="UP000266841"/>
    </source>
</evidence>